<evidence type="ECO:0000259" key="12">
    <source>
        <dbReference type="PROSITE" id="PS50885"/>
    </source>
</evidence>
<dbReference type="CDD" id="cd00082">
    <property type="entry name" value="HisKA"/>
    <property type="match status" value="1"/>
</dbReference>
<evidence type="ECO:0000256" key="4">
    <source>
        <dbReference type="ARBA" id="ARBA00022553"/>
    </source>
</evidence>
<protein>
    <recommendedName>
        <fullName evidence="3">histidine kinase</fullName>
        <ecNumber evidence="3">2.7.13.3</ecNumber>
    </recommendedName>
</protein>
<evidence type="ECO:0000259" key="10">
    <source>
        <dbReference type="PROSITE" id="PS50109"/>
    </source>
</evidence>
<keyword evidence="16" id="KW-1185">Reference proteome</keyword>
<dbReference type="InterPro" id="IPR036097">
    <property type="entry name" value="HisK_dim/P_sf"/>
</dbReference>
<dbReference type="Pfam" id="PF00672">
    <property type="entry name" value="HAMP"/>
    <property type="match status" value="1"/>
</dbReference>
<evidence type="ECO:0000256" key="5">
    <source>
        <dbReference type="ARBA" id="ARBA00022679"/>
    </source>
</evidence>
<dbReference type="InterPro" id="IPR036890">
    <property type="entry name" value="HATPase_C_sf"/>
</dbReference>
<sequence>MALLNVLIVVVSFVAAFLLCAFQLRSQYQREFSRRLDAVLSLSSLESEQFAENPQKEAQRLGSALQKAGQQVRVSIIERSGRVIGDSECKDIHENHLQRPEVQQALHSGRGYDLRQSETTHEGYLYAAQRVNAQYILRAALRTTEMDTAMRNLAVTAGICLAVGIFIACAATLPMLSHTFQPLQELTSAAEEISRGNYSSRMSVKNPNDEVGRLARSFNRMSCSTENAILELRHSQSRLKSLLEGMDDGVLAIDGEGRVLFFNERLRKLLSCPNLAVGSSLDSSLLLNHVGRVMQQARISGVPYKEQIAGVTEGQQFTVYAAVAEEDKCVLAVVSDISRMKRLEQMRSEFVGNVTHELKTPLTSIRASIELLKSENRDAETRAYFYDVLDMEAERLQHLIDDMLALSRLENMREDPAAHPVSVAKAVAASVKRLKPAAQKNEVTVSCQVDPALYVCCSPMRLEQLFGNLIENAVKYNRPGGTVTVTGAVQREAAAVRVQDTGIGIAPQHIPRLFERFYRVDTSRSREIGGTGLGLSIVKHIAVLYGGDISVESKVGEGSTFTVRLPLACPKAENNSLPD</sequence>
<dbReference type="GO" id="GO:0004721">
    <property type="term" value="F:phosphoprotein phosphatase activity"/>
    <property type="evidence" value="ECO:0007669"/>
    <property type="project" value="TreeGrafter"/>
</dbReference>
<name>A0A859DXS2_9FIRM</name>
<dbReference type="SUPFAM" id="SSF158472">
    <property type="entry name" value="HAMP domain-like"/>
    <property type="match status" value="1"/>
</dbReference>
<dbReference type="Gene3D" id="1.10.287.130">
    <property type="match status" value="1"/>
</dbReference>
<dbReference type="SUPFAM" id="SSF47384">
    <property type="entry name" value="Homodimeric domain of signal transducing histidine kinase"/>
    <property type="match status" value="1"/>
</dbReference>
<dbReference type="InterPro" id="IPR004358">
    <property type="entry name" value="Sig_transdc_His_kin-like_C"/>
</dbReference>
<keyword evidence="6" id="KW-0418">Kinase</keyword>
<dbReference type="Gene3D" id="3.30.565.10">
    <property type="entry name" value="Histidine kinase-like ATPase, C-terminal domain"/>
    <property type="match status" value="1"/>
</dbReference>
<dbReference type="InterPro" id="IPR003594">
    <property type="entry name" value="HATPase_dom"/>
</dbReference>
<reference evidence="14" key="2">
    <citation type="journal article" date="2021" name="Appl. Environ. Microbiol.">
        <title>Adaptability of a Caproate-Producing Bacterium Contributes to Its Dominance in an Anaerobic Fermentation System.</title>
        <authorList>
            <person name="Wang H."/>
            <person name="Gu Y."/>
            <person name="Zhou W."/>
            <person name="Zhao D."/>
            <person name="Qiao Z."/>
            <person name="Zheng J."/>
            <person name="Gao J."/>
            <person name="Chen X."/>
            <person name="Ren C."/>
            <person name="Xu Y."/>
        </authorList>
    </citation>
    <scope>NUCLEOTIDE SEQUENCE</scope>
    <source>
        <strain evidence="14">JNU-WLY1368</strain>
    </source>
</reference>
<dbReference type="CDD" id="cd00075">
    <property type="entry name" value="HATPase"/>
    <property type="match status" value="1"/>
</dbReference>
<dbReference type="InterPro" id="IPR000014">
    <property type="entry name" value="PAS"/>
</dbReference>
<dbReference type="Proteomes" id="UP000509623">
    <property type="component" value="Chromosome"/>
</dbReference>
<dbReference type="SMART" id="SM00387">
    <property type="entry name" value="HATPase_c"/>
    <property type="match status" value="1"/>
</dbReference>
<dbReference type="InterPro" id="IPR035965">
    <property type="entry name" value="PAS-like_dom_sf"/>
</dbReference>
<dbReference type="SMART" id="SM00388">
    <property type="entry name" value="HisKA"/>
    <property type="match status" value="1"/>
</dbReference>
<evidence type="ECO:0000256" key="8">
    <source>
        <dbReference type="ARBA" id="ARBA00023136"/>
    </source>
</evidence>
<feature type="domain" description="HAMP" evidence="12">
    <location>
        <begin position="177"/>
        <end position="230"/>
    </location>
</feature>
<dbReference type="PANTHER" id="PTHR45453:SF1">
    <property type="entry name" value="PHOSPHATE REGULON SENSOR PROTEIN PHOR"/>
    <property type="match status" value="1"/>
</dbReference>
<dbReference type="Pfam" id="PF00512">
    <property type="entry name" value="HisKA"/>
    <property type="match status" value="1"/>
</dbReference>
<evidence type="ECO:0000256" key="2">
    <source>
        <dbReference type="ARBA" id="ARBA00004370"/>
    </source>
</evidence>
<dbReference type="SUPFAM" id="SSF55874">
    <property type="entry name" value="ATPase domain of HSP90 chaperone/DNA topoisomerase II/histidine kinase"/>
    <property type="match status" value="1"/>
</dbReference>
<evidence type="ECO:0000313" key="14">
    <source>
        <dbReference type="EMBL" id="QKO31216.1"/>
    </source>
</evidence>
<evidence type="ECO:0000313" key="16">
    <source>
        <dbReference type="Proteomes" id="UP000509623"/>
    </source>
</evidence>
<dbReference type="Pfam" id="PF13188">
    <property type="entry name" value="PAS_8"/>
    <property type="match status" value="1"/>
</dbReference>
<dbReference type="PROSITE" id="PS50885">
    <property type="entry name" value="HAMP"/>
    <property type="match status" value="1"/>
</dbReference>
<keyword evidence="4" id="KW-0597">Phosphoprotein</keyword>
<comment type="subcellular location">
    <subcellularLocation>
        <location evidence="2">Membrane</location>
    </subcellularLocation>
</comment>
<keyword evidence="9" id="KW-1133">Transmembrane helix</keyword>
<accession>A0A859DXS2</accession>
<dbReference type="PROSITE" id="PS50109">
    <property type="entry name" value="HIS_KIN"/>
    <property type="match status" value="1"/>
</dbReference>
<dbReference type="GO" id="GO:0016036">
    <property type="term" value="P:cellular response to phosphate starvation"/>
    <property type="evidence" value="ECO:0007669"/>
    <property type="project" value="TreeGrafter"/>
</dbReference>
<keyword evidence="9" id="KW-0812">Transmembrane</keyword>
<dbReference type="EC" id="2.7.13.3" evidence="3"/>
<feature type="transmembrane region" description="Helical" evidence="9">
    <location>
        <begin position="152"/>
        <end position="176"/>
    </location>
</feature>
<dbReference type="GO" id="GO:0000155">
    <property type="term" value="F:phosphorelay sensor kinase activity"/>
    <property type="evidence" value="ECO:0007669"/>
    <property type="project" value="InterPro"/>
</dbReference>
<proteinExistence type="predicted"/>
<dbReference type="PRINTS" id="PR00344">
    <property type="entry name" value="BCTRLSENSOR"/>
</dbReference>
<dbReference type="Proteomes" id="UP000501316">
    <property type="component" value="Chromosome"/>
</dbReference>
<dbReference type="InterPro" id="IPR003661">
    <property type="entry name" value="HisK_dim/P_dom"/>
</dbReference>
<organism evidence="13 15">
    <name type="scientific">Caproicibacterium lactatifermentans</name>
    <dbReference type="NCBI Taxonomy" id="2666138"/>
    <lineage>
        <taxon>Bacteria</taxon>
        <taxon>Bacillati</taxon>
        <taxon>Bacillota</taxon>
        <taxon>Clostridia</taxon>
        <taxon>Eubacteriales</taxon>
        <taxon>Oscillospiraceae</taxon>
        <taxon>Caproicibacterium</taxon>
    </lineage>
</organism>
<dbReference type="AlphaFoldDB" id="A0A859DXS2"/>
<dbReference type="InterPro" id="IPR050351">
    <property type="entry name" value="BphY/WalK/GraS-like"/>
</dbReference>
<dbReference type="SMART" id="SM00091">
    <property type="entry name" value="PAS"/>
    <property type="match status" value="1"/>
</dbReference>
<evidence type="ECO:0000256" key="3">
    <source>
        <dbReference type="ARBA" id="ARBA00012438"/>
    </source>
</evidence>
<dbReference type="PROSITE" id="PS50112">
    <property type="entry name" value="PAS"/>
    <property type="match status" value="1"/>
</dbReference>
<evidence type="ECO:0000259" key="11">
    <source>
        <dbReference type="PROSITE" id="PS50112"/>
    </source>
</evidence>
<dbReference type="GO" id="GO:0005886">
    <property type="term" value="C:plasma membrane"/>
    <property type="evidence" value="ECO:0007669"/>
    <property type="project" value="TreeGrafter"/>
</dbReference>
<dbReference type="PANTHER" id="PTHR45453">
    <property type="entry name" value="PHOSPHATE REGULON SENSOR PROTEIN PHOR"/>
    <property type="match status" value="1"/>
</dbReference>
<evidence type="ECO:0000256" key="9">
    <source>
        <dbReference type="SAM" id="Phobius"/>
    </source>
</evidence>
<dbReference type="Gene3D" id="6.10.340.10">
    <property type="match status" value="1"/>
</dbReference>
<dbReference type="FunFam" id="1.10.287.130:FF:000001">
    <property type="entry name" value="Two-component sensor histidine kinase"/>
    <property type="match status" value="1"/>
</dbReference>
<dbReference type="InterPro" id="IPR003660">
    <property type="entry name" value="HAMP_dom"/>
</dbReference>
<evidence type="ECO:0000256" key="7">
    <source>
        <dbReference type="ARBA" id="ARBA00023012"/>
    </source>
</evidence>
<dbReference type="SUPFAM" id="SSF55785">
    <property type="entry name" value="PYP-like sensor domain (PAS domain)"/>
    <property type="match status" value="1"/>
</dbReference>
<evidence type="ECO:0000313" key="15">
    <source>
        <dbReference type="Proteomes" id="UP000501316"/>
    </source>
</evidence>
<dbReference type="CDD" id="cd06225">
    <property type="entry name" value="HAMP"/>
    <property type="match status" value="1"/>
</dbReference>
<evidence type="ECO:0000313" key="13">
    <source>
        <dbReference type="EMBL" id="QKN24801.1"/>
    </source>
</evidence>
<dbReference type="Gene3D" id="3.30.450.20">
    <property type="entry name" value="PAS domain"/>
    <property type="match status" value="1"/>
</dbReference>
<keyword evidence="8 9" id="KW-0472">Membrane</keyword>
<comment type="catalytic activity">
    <reaction evidence="1">
        <text>ATP + protein L-histidine = ADP + protein N-phospho-L-histidine.</text>
        <dbReference type="EC" id="2.7.13.3"/>
    </reaction>
</comment>
<dbReference type="InterPro" id="IPR005467">
    <property type="entry name" value="His_kinase_dom"/>
</dbReference>
<keyword evidence="5" id="KW-0808">Transferase</keyword>
<dbReference type="Pfam" id="PF02518">
    <property type="entry name" value="HATPase_c"/>
    <property type="match status" value="1"/>
</dbReference>
<keyword evidence="7" id="KW-0902">Two-component regulatory system</keyword>
<dbReference type="EMBL" id="CP046051">
    <property type="protein sequence ID" value="QKN24801.1"/>
    <property type="molecule type" value="Genomic_DNA"/>
</dbReference>
<dbReference type="KEGG" id="clf:GJQ69_06765"/>
<evidence type="ECO:0000256" key="6">
    <source>
        <dbReference type="ARBA" id="ARBA00022777"/>
    </source>
</evidence>
<reference evidence="15 16" key="1">
    <citation type="submission" date="2019-11" db="EMBL/GenBank/DDBJ databases">
        <authorList>
            <person name="Ren C."/>
            <person name="Wang H."/>
            <person name="Xu Y."/>
        </authorList>
    </citation>
    <scope>NUCLEOTIDE SEQUENCE [LARGE SCALE GENOMIC DNA]</scope>
    <source>
        <strain evidence="16">JNU-WLY1368</strain>
        <strain evidence="13 15">LBM 19010</strain>
    </source>
</reference>
<evidence type="ECO:0000256" key="1">
    <source>
        <dbReference type="ARBA" id="ARBA00000085"/>
    </source>
</evidence>
<feature type="domain" description="PAS" evidence="11">
    <location>
        <begin position="235"/>
        <end position="271"/>
    </location>
</feature>
<reference evidence="14" key="3">
    <citation type="journal article" date="2022" name="Int. J. Syst. Evol. Microbiol.">
        <title>Caproicibacterium lactatifermentans sp. nov., isolated from pit clay used for the production of Chinese strong aroma-type liquor.</title>
        <authorList>
            <person name="Wang H."/>
            <person name="Gu Y."/>
            <person name="Zhao D."/>
            <person name="Qiao Z."/>
            <person name="Zheng J."/>
            <person name="Gao J."/>
            <person name="Ren C."/>
            <person name="Xu Y."/>
        </authorList>
    </citation>
    <scope>NUCLEOTIDE SEQUENCE</scope>
    <source>
        <strain evidence="14">JNU-WLY1368</strain>
    </source>
</reference>
<feature type="domain" description="Histidine kinase" evidence="10">
    <location>
        <begin position="353"/>
        <end position="569"/>
    </location>
</feature>
<dbReference type="FunFam" id="3.30.565.10:FF:000006">
    <property type="entry name" value="Sensor histidine kinase WalK"/>
    <property type="match status" value="1"/>
</dbReference>
<dbReference type="SMART" id="SM00304">
    <property type="entry name" value="HAMP"/>
    <property type="match status" value="1"/>
</dbReference>
<gene>
    <name evidence="13" type="ORF">GJQ69_06765</name>
    <name evidence="14" type="ORF">GKP14_06760</name>
</gene>
<dbReference type="EMBL" id="CP046161">
    <property type="protein sequence ID" value="QKO31216.1"/>
    <property type="molecule type" value="Genomic_DNA"/>
</dbReference>
<feature type="transmembrane region" description="Helical" evidence="9">
    <location>
        <begin position="6"/>
        <end position="24"/>
    </location>
</feature>